<dbReference type="PANTHER" id="PTHR14226:SF57">
    <property type="entry name" value="BLR7027 PROTEIN"/>
    <property type="match status" value="1"/>
</dbReference>
<dbReference type="AlphaFoldDB" id="A4VS16"/>
<feature type="short sequence motif" description="GXGXXG" evidence="4">
    <location>
        <begin position="37"/>
        <end position="42"/>
    </location>
</feature>
<sequence length="430" mass="45868">MIVPAASPGTTENLELESTMTEDAVKNPDTTGLILSGGGARGAYQVGVLSAIADLLPDSSSNPFPVIVGTSAGAINAVSLACGALHFREAVRRLSSVWRSFHTDQVYRSDWPGVLRQASRFLGHSVFGIGKQVPVALLDSSPLAGLLERELDFSGIAAALRQRQLRAIAVTAFGYESAEAVTFYQGHAAIDPWLRHRRVGVPTRLGIPHLLASTAIPLVFEPVKINREYFGDGAVRQTAPISPALHLGATRVLVVGVSGNPVDDQSEAAPTLRPTGASPSLAQISGHMLNSTFIDNVESDIELLERLNLLGQLVPAEQRKRAYGLTPVEVLVISPSQPLDRIAARHRKELPAAMRLFLRGPGGTREGGGGLLSYLLFEPGYCSDLIELGYQDAMAKQAELRAFLRLEKPGQRSQQASPSAHSASAVSGER</sequence>
<dbReference type="Proteomes" id="UP000000233">
    <property type="component" value="Chromosome"/>
</dbReference>
<dbReference type="eggNOG" id="COG1752">
    <property type="taxonomic scope" value="Bacteria"/>
</dbReference>
<organism evidence="7 8">
    <name type="scientific">Stutzerimonas stutzeri (strain A1501)</name>
    <name type="common">Pseudomonas stutzeri</name>
    <dbReference type="NCBI Taxonomy" id="379731"/>
    <lineage>
        <taxon>Bacteria</taxon>
        <taxon>Pseudomonadati</taxon>
        <taxon>Pseudomonadota</taxon>
        <taxon>Gammaproteobacteria</taxon>
        <taxon>Pseudomonadales</taxon>
        <taxon>Pseudomonadaceae</taxon>
        <taxon>Stutzerimonas</taxon>
    </lineage>
</organism>
<dbReference type="GO" id="GO:0016042">
    <property type="term" value="P:lipid catabolic process"/>
    <property type="evidence" value="ECO:0007669"/>
    <property type="project" value="UniProtKB-UniRule"/>
</dbReference>
<evidence type="ECO:0000256" key="2">
    <source>
        <dbReference type="ARBA" id="ARBA00022963"/>
    </source>
</evidence>
<keyword evidence="3 4" id="KW-0443">Lipid metabolism</keyword>
<dbReference type="KEGG" id="psa:PST_4145"/>
<keyword evidence="8" id="KW-1185">Reference proteome</keyword>
<evidence type="ECO:0000256" key="4">
    <source>
        <dbReference type="PROSITE-ProRule" id="PRU01161"/>
    </source>
</evidence>
<evidence type="ECO:0000259" key="6">
    <source>
        <dbReference type="PROSITE" id="PS51635"/>
    </source>
</evidence>
<evidence type="ECO:0000256" key="3">
    <source>
        <dbReference type="ARBA" id="ARBA00023098"/>
    </source>
</evidence>
<dbReference type="InterPro" id="IPR016035">
    <property type="entry name" value="Acyl_Trfase/lysoPLipase"/>
</dbReference>
<feature type="domain" description="PNPLA" evidence="6">
    <location>
        <begin position="33"/>
        <end position="245"/>
    </location>
</feature>
<gene>
    <name evidence="7" type="ordered locus">PST_4145</name>
</gene>
<feature type="short sequence motif" description="GXSXG" evidence="4">
    <location>
        <begin position="69"/>
        <end position="73"/>
    </location>
</feature>
<keyword evidence="2 4" id="KW-0442">Lipid degradation</keyword>
<protein>
    <submittedName>
        <fullName evidence="7">Predicted esterase of the alpha-beta hydrolase superfamily</fullName>
    </submittedName>
</protein>
<evidence type="ECO:0000256" key="1">
    <source>
        <dbReference type="ARBA" id="ARBA00022801"/>
    </source>
</evidence>
<dbReference type="CDD" id="cd07209">
    <property type="entry name" value="Pat_hypo_Ecoli_Z1214_like"/>
    <property type="match status" value="1"/>
</dbReference>
<accession>A4VS16</accession>
<dbReference type="GO" id="GO:0016787">
    <property type="term" value="F:hydrolase activity"/>
    <property type="evidence" value="ECO:0007669"/>
    <property type="project" value="UniProtKB-UniRule"/>
</dbReference>
<evidence type="ECO:0000313" key="8">
    <source>
        <dbReference type="Proteomes" id="UP000000233"/>
    </source>
</evidence>
<feature type="active site" description="Proton acceptor" evidence="4">
    <location>
        <position position="232"/>
    </location>
</feature>
<feature type="compositionally biased region" description="Low complexity" evidence="5">
    <location>
        <begin position="411"/>
        <end position="430"/>
    </location>
</feature>
<dbReference type="PANTHER" id="PTHR14226">
    <property type="entry name" value="NEUROPATHY TARGET ESTERASE/SWISS CHEESE D.MELANOGASTER"/>
    <property type="match status" value="1"/>
</dbReference>
<dbReference type="Pfam" id="PF01734">
    <property type="entry name" value="Patatin"/>
    <property type="match status" value="1"/>
</dbReference>
<dbReference type="SUPFAM" id="SSF52151">
    <property type="entry name" value="FabD/lysophospholipase-like"/>
    <property type="match status" value="1"/>
</dbReference>
<evidence type="ECO:0000256" key="5">
    <source>
        <dbReference type="SAM" id="MobiDB-lite"/>
    </source>
</evidence>
<feature type="region of interest" description="Disordered" evidence="5">
    <location>
        <begin position="408"/>
        <end position="430"/>
    </location>
</feature>
<keyword evidence="1 4" id="KW-0378">Hydrolase</keyword>
<dbReference type="InterPro" id="IPR050301">
    <property type="entry name" value="NTE"/>
</dbReference>
<evidence type="ECO:0000313" key="7">
    <source>
        <dbReference type="EMBL" id="ABP81767.1"/>
    </source>
</evidence>
<dbReference type="Gene3D" id="3.40.1090.10">
    <property type="entry name" value="Cytosolic phospholipase A2 catalytic domain"/>
    <property type="match status" value="1"/>
</dbReference>
<feature type="active site" description="Nucleophile" evidence="4">
    <location>
        <position position="71"/>
    </location>
</feature>
<dbReference type="InterPro" id="IPR002641">
    <property type="entry name" value="PNPLA_dom"/>
</dbReference>
<feature type="short sequence motif" description="DGA/G" evidence="4">
    <location>
        <begin position="232"/>
        <end position="234"/>
    </location>
</feature>
<dbReference type="PROSITE" id="PS51635">
    <property type="entry name" value="PNPLA"/>
    <property type="match status" value="1"/>
</dbReference>
<name>A4VS16_STUS1</name>
<proteinExistence type="predicted"/>
<reference evidence="7 8" key="1">
    <citation type="journal article" date="2008" name="Proc. Natl. Acad. Sci. U.S.A.">
        <title>Nitrogen fixation island and rhizosphere competence traits in the genome of root-associated Pseudomonas stutzeri A1501.</title>
        <authorList>
            <person name="Yan Y."/>
            <person name="Yang J."/>
            <person name="Dou Y."/>
            <person name="Chen M."/>
            <person name="Ping S."/>
            <person name="Peng J."/>
            <person name="Lu W."/>
            <person name="Zhang W."/>
            <person name="Yao Z."/>
            <person name="Li H."/>
            <person name="Liu W."/>
            <person name="He S."/>
            <person name="Geng L."/>
            <person name="Zhang X."/>
            <person name="Yang F."/>
            <person name="Yu H."/>
            <person name="Zhan Y."/>
            <person name="Li D."/>
            <person name="Lin Z."/>
            <person name="Wang Y."/>
            <person name="Elmerich C."/>
            <person name="Lin M."/>
            <person name="Jin Q."/>
        </authorList>
    </citation>
    <scope>NUCLEOTIDE SEQUENCE [LARGE SCALE GENOMIC DNA]</scope>
    <source>
        <strain evidence="7 8">A1501</strain>
    </source>
</reference>
<dbReference type="EMBL" id="CP000304">
    <property type="protein sequence ID" value="ABP81767.1"/>
    <property type="molecule type" value="Genomic_DNA"/>
</dbReference>
<dbReference type="HOGENOM" id="CLU_042893_0_0_6"/>